<proteinExistence type="predicted"/>
<dbReference type="AlphaFoldDB" id="A0A6C0F7P1"/>
<reference evidence="2" key="1">
    <citation type="journal article" date="2020" name="Nature">
        <title>Giant virus diversity and host interactions through global metagenomics.</title>
        <authorList>
            <person name="Schulz F."/>
            <person name="Roux S."/>
            <person name="Paez-Espino D."/>
            <person name="Jungbluth S."/>
            <person name="Walsh D.A."/>
            <person name="Denef V.J."/>
            <person name="McMahon K.D."/>
            <person name="Konstantinidis K.T."/>
            <person name="Eloe-Fadrosh E.A."/>
            <person name="Kyrpides N.C."/>
            <person name="Woyke T."/>
        </authorList>
    </citation>
    <scope>NUCLEOTIDE SEQUENCE</scope>
    <source>
        <strain evidence="2">GVMAG-S-ERX555967-131</strain>
    </source>
</reference>
<feature type="region of interest" description="Disordered" evidence="1">
    <location>
        <begin position="1"/>
        <end position="20"/>
    </location>
</feature>
<organism evidence="2">
    <name type="scientific">viral metagenome</name>
    <dbReference type="NCBI Taxonomy" id="1070528"/>
    <lineage>
        <taxon>unclassified sequences</taxon>
        <taxon>metagenomes</taxon>
        <taxon>organismal metagenomes</taxon>
    </lineage>
</organism>
<protein>
    <submittedName>
        <fullName evidence="2">Uncharacterized protein</fullName>
    </submittedName>
</protein>
<evidence type="ECO:0000256" key="1">
    <source>
        <dbReference type="SAM" id="MobiDB-lite"/>
    </source>
</evidence>
<dbReference type="EMBL" id="MN738791">
    <property type="protein sequence ID" value="QHT37222.1"/>
    <property type="molecule type" value="Genomic_DNA"/>
</dbReference>
<accession>A0A6C0F7P1</accession>
<name>A0A6C0F7P1_9ZZZZ</name>
<evidence type="ECO:0000313" key="2">
    <source>
        <dbReference type="EMBL" id="QHT37222.1"/>
    </source>
</evidence>
<sequence length="208" mass="24760">MPITKKKVQQRPKKNRKSKQKAVKIIEDLYLKKTQKKQIQELIKNAKENYQNAITYEKIPPKQLDNIYVLDENWKRGRRNLYKQFTIAQLAKLKFFSPIKRTPLYMAPGHMKSEKVLNELYKTTKQKVEQIYPREHPRNSEYSSDMNRLLTKFKIMVESPYTKLSGKPVKFSKMYNASGYNGKFDLLKNMIINKNRTVKKIASFYDVK</sequence>